<dbReference type="Proteomes" id="UP000245790">
    <property type="component" value="Unassembled WGS sequence"/>
</dbReference>
<reference evidence="1 2" key="1">
    <citation type="submission" date="2018-05" db="EMBL/GenBank/DDBJ databases">
        <title>Genomic Encyclopedia of Type Strains, Phase IV (KMG-IV): sequencing the most valuable type-strain genomes for metagenomic binning, comparative biology and taxonomic classification.</title>
        <authorList>
            <person name="Goeker M."/>
        </authorList>
    </citation>
    <scope>NUCLEOTIDE SEQUENCE [LARGE SCALE GENOMIC DNA]</scope>
    <source>
        <strain evidence="1 2">DSM 25350</strain>
    </source>
</reference>
<dbReference type="EMBL" id="QGGU01000011">
    <property type="protein sequence ID" value="PWK47365.1"/>
    <property type="molecule type" value="Genomic_DNA"/>
</dbReference>
<evidence type="ECO:0000313" key="2">
    <source>
        <dbReference type="Proteomes" id="UP000245790"/>
    </source>
</evidence>
<comment type="caution">
    <text evidence="1">The sequence shown here is derived from an EMBL/GenBank/DDBJ whole genome shotgun (WGS) entry which is preliminary data.</text>
</comment>
<proteinExistence type="predicted"/>
<dbReference type="AlphaFoldDB" id="A0A316FGW8"/>
<gene>
    <name evidence="1" type="ORF">C8D97_111110</name>
</gene>
<keyword evidence="2" id="KW-1185">Reference proteome</keyword>
<protein>
    <submittedName>
        <fullName evidence="1">Uncharacterized protein</fullName>
    </submittedName>
</protein>
<name>A0A316FGW8_9GAMM</name>
<evidence type="ECO:0000313" key="1">
    <source>
        <dbReference type="EMBL" id="PWK47365.1"/>
    </source>
</evidence>
<accession>A0A316FGW8</accession>
<dbReference type="RefSeq" id="WP_109764615.1">
    <property type="nucleotide sequence ID" value="NZ_QGGU01000011.1"/>
</dbReference>
<sequence>MKWNLIKQHLQGSASDLIEAHFHDLTRESWADLFCWIKNKLQLLDNQHGRTNTNELDLDLFLGEKMSYIAHIRMDDGYELSLSIIEPNKLIIDIEIGEVNTEEKFKMFLKNIIHIASILNCRHHIICPEIEPDKAFVVNGCLKSNSDK</sequence>
<organism evidence="1 2">
    <name type="scientific">Pleionea mediterranea</name>
    <dbReference type="NCBI Taxonomy" id="523701"/>
    <lineage>
        <taxon>Bacteria</taxon>
        <taxon>Pseudomonadati</taxon>
        <taxon>Pseudomonadota</taxon>
        <taxon>Gammaproteobacteria</taxon>
        <taxon>Oceanospirillales</taxon>
        <taxon>Pleioneaceae</taxon>
        <taxon>Pleionea</taxon>
    </lineage>
</organism>